<evidence type="ECO:0000313" key="3">
    <source>
        <dbReference type="Proteomes" id="UP001420932"/>
    </source>
</evidence>
<reference evidence="2 3" key="1">
    <citation type="submission" date="2024-01" db="EMBL/GenBank/DDBJ databases">
        <title>Genome assemblies of Stephania.</title>
        <authorList>
            <person name="Yang L."/>
        </authorList>
    </citation>
    <scope>NUCLEOTIDE SEQUENCE [LARGE SCALE GENOMIC DNA]</scope>
    <source>
        <strain evidence="2">YNDBR</strain>
        <tissue evidence="2">Leaf</tissue>
    </source>
</reference>
<keyword evidence="3" id="KW-1185">Reference proteome</keyword>
<accession>A0AAP0K184</accession>
<gene>
    <name evidence="2" type="ORF">Syun_012668</name>
</gene>
<protein>
    <submittedName>
        <fullName evidence="2">Uncharacterized protein</fullName>
    </submittedName>
</protein>
<evidence type="ECO:0000313" key="2">
    <source>
        <dbReference type="EMBL" id="KAK9143268.1"/>
    </source>
</evidence>
<name>A0AAP0K184_9MAGN</name>
<evidence type="ECO:0000256" key="1">
    <source>
        <dbReference type="SAM" id="MobiDB-lite"/>
    </source>
</evidence>
<sequence>MAAMPLRGNMSPSSAASSTFRSRNSKGYYGESVYCTSVGEDVLSKCNKGETQIERLLAVVTC</sequence>
<feature type="region of interest" description="Disordered" evidence="1">
    <location>
        <begin position="1"/>
        <end position="26"/>
    </location>
</feature>
<feature type="compositionally biased region" description="Low complexity" evidence="1">
    <location>
        <begin position="11"/>
        <end position="22"/>
    </location>
</feature>
<dbReference type="Proteomes" id="UP001420932">
    <property type="component" value="Unassembled WGS sequence"/>
</dbReference>
<comment type="caution">
    <text evidence="2">The sequence shown here is derived from an EMBL/GenBank/DDBJ whole genome shotgun (WGS) entry which is preliminary data.</text>
</comment>
<dbReference type="EMBL" id="JBBNAF010000005">
    <property type="protein sequence ID" value="KAK9143268.1"/>
    <property type="molecule type" value="Genomic_DNA"/>
</dbReference>
<organism evidence="2 3">
    <name type="scientific">Stephania yunnanensis</name>
    <dbReference type="NCBI Taxonomy" id="152371"/>
    <lineage>
        <taxon>Eukaryota</taxon>
        <taxon>Viridiplantae</taxon>
        <taxon>Streptophyta</taxon>
        <taxon>Embryophyta</taxon>
        <taxon>Tracheophyta</taxon>
        <taxon>Spermatophyta</taxon>
        <taxon>Magnoliopsida</taxon>
        <taxon>Ranunculales</taxon>
        <taxon>Menispermaceae</taxon>
        <taxon>Menispermoideae</taxon>
        <taxon>Cissampelideae</taxon>
        <taxon>Stephania</taxon>
    </lineage>
</organism>
<proteinExistence type="predicted"/>
<dbReference type="AlphaFoldDB" id="A0AAP0K184"/>